<keyword evidence="1" id="KW-1133">Transmembrane helix</keyword>
<organism evidence="3 4">
    <name type="scientific">Lactobacillus taiwanensis</name>
    <dbReference type="NCBI Taxonomy" id="508451"/>
    <lineage>
        <taxon>Bacteria</taxon>
        <taxon>Bacillati</taxon>
        <taxon>Bacillota</taxon>
        <taxon>Bacilli</taxon>
        <taxon>Lactobacillales</taxon>
        <taxon>Lactobacillaceae</taxon>
        <taxon>Lactobacillus</taxon>
    </lineage>
</organism>
<feature type="transmembrane region" description="Helical" evidence="1">
    <location>
        <begin position="59"/>
        <end position="76"/>
    </location>
</feature>
<evidence type="ECO:0000313" key="2">
    <source>
        <dbReference type="EMBL" id="OYR89002.1"/>
    </source>
</evidence>
<dbReference type="AlphaFoldDB" id="A0A256LIE3"/>
<reference evidence="4 5" key="3">
    <citation type="submission" date="2017-09" db="EMBL/GenBank/DDBJ databases">
        <title>Tripartite evolution among Lactobacillus johnsonii, Lactobacillus taiwanensis, Lactobacillus reuteri and their rodent host.</title>
        <authorList>
            <person name="Wang T."/>
            <person name="Knowles S."/>
            <person name="Cheng C."/>
        </authorList>
    </citation>
    <scope>NUCLEOTIDE SEQUENCE [LARGE SCALE GENOMIC DNA]</scope>
    <source>
        <strain evidence="3 4">609q</strain>
        <strain evidence="2 5">609u</strain>
    </source>
</reference>
<reference evidence="3 4" key="1">
    <citation type="submission" date="2017-04" db="EMBL/GenBank/DDBJ databases">
        <authorList>
            <person name="Afonso C.L."/>
            <person name="Miller P.J."/>
            <person name="Scott M.A."/>
            <person name="Spackman E."/>
            <person name="Goraichik I."/>
            <person name="Dimitrov K.M."/>
            <person name="Suarez D.L."/>
            <person name="Swayne D.E."/>
        </authorList>
    </citation>
    <scope>NUCLEOTIDE SEQUENCE [LARGE SCALE GENOMIC DNA]</scope>
    <source>
        <strain evidence="3 4">609q</strain>
    </source>
</reference>
<evidence type="ECO:0000313" key="4">
    <source>
        <dbReference type="Proteomes" id="UP000215828"/>
    </source>
</evidence>
<accession>A0A256LIE3</accession>
<reference evidence="2 5" key="2">
    <citation type="submission" date="2017-05" db="EMBL/GenBank/DDBJ databases">
        <authorList>
            <person name="Lin X.B."/>
            <person name="Stothard P."/>
            <person name="Tasseva G."/>
            <person name="Walter J."/>
        </authorList>
    </citation>
    <scope>NUCLEOTIDE SEQUENCE [LARGE SCALE GENOMIC DNA]</scope>
    <source>
        <strain evidence="2 5">609u</strain>
    </source>
</reference>
<keyword evidence="5" id="KW-1185">Reference proteome</keyword>
<dbReference type="Proteomes" id="UP000215828">
    <property type="component" value="Unassembled WGS sequence"/>
</dbReference>
<dbReference type="EMBL" id="NGNX01000003">
    <property type="protein sequence ID" value="OYR93218.1"/>
    <property type="molecule type" value="Genomic_DNA"/>
</dbReference>
<comment type="caution">
    <text evidence="3">The sequence shown here is derived from an EMBL/GenBank/DDBJ whole genome shotgun (WGS) entry which is preliminary data.</text>
</comment>
<evidence type="ECO:0000313" key="3">
    <source>
        <dbReference type="EMBL" id="OYR93218.1"/>
    </source>
</evidence>
<feature type="transmembrane region" description="Helical" evidence="1">
    <location>
        <begin position="20"/>
        <end position="38"/>
    </location>
</feature>
<gene>
    <name evidence="2" type="ORF">CBF53_00505</name>
    <name evidence="3" type="ORF">CBF70_01090</name>
</gene>
<keyword evidence="1" id="KW-0812">Transmembrane</keyword>
<dbReference type="EMBL" id="NGNV01000002">
    <property type="protein sequence ID" value="OYR89002.1"/>
    <property type="molecule type" value="Genomic_DNA"/>
</dbReference>
<evidence type="ECO:0000313" key="5">
    <source>
        <dbReference type="Proteomes" id="UP000216316"/>
    </source>
</evidence>
<evidence type="ECO:0000256" key="1">
    <source>
        <dbReference type="SAM" id="Phobius"/>
    </source>
</evidence>
<proteinExistence type="predicted"/>
<name>A0A256LIE3_9LACO</name>
<sequence>MDLILNWIFISAIHHLKEEIILFCIFLTIVVFVTHMGNKHRFSNYYKVSSFLDKLSTKLLLINLIALVGVTIWAVIEGLNFFNR</sequence>
<keyword evidence="1" id="KW-0472">Membrane</keyword>
<dbReference type="Proteomes" id="UP000216316">
    <property type="component" value="Unassembled WGS sequence"/>
</dbReference>
<protein>
    <submittedName>
        <fullName evidence="3">Uncharacterized protein</fullName>
    </submittedName>
</protein>